<organism evidence="2 3">
    <name type="scientific">Characodon lateralis</name>
    <dbReference type="NCBI Taxonomy" id="208331"/>
    <lineage>
        <taxon>Eukaryota</taxon>
        <taxon>Metazoa</taxon>
        <taxon>Chordata</taxon>
        <taxon>Craniata</taxon>
        <taxon>Vertebrata</taxon>
        <taxon>Euteleostomi</taxon>
        <taxon>Actinopterygii</taxon>
        <taxon>Neopterygii</taxon>
        <taxon>Teleostei</taxon>
        <taxon>Neoteleostei</taxon>
        <taxon>Acanthomorphata</taxon>
        <taxon>Ovalentaria</taxon>
        <taxon>Atherinomorphae</taxon>
        <taxon>Cyprinodontiformes</taxon>
        <taxon>Goodeidae</taxon>
        <taxon>Characodon</taxon>
    </lineage>
</organism>
<evidence type="ECO:0000313" key="3">
    <source>
        <dbReference type="Proteomes" id="UP001352852"/>
    </source>
</evidence>
<reference evidence="2 3" key="1">
    <citation type="submission" date="2021-06" db="EMBL/GenBank/DDBJ databases">
        <authorList>
            <person name="Palmer J.M."/>
        </authorList>
    </citation>
    <scope>NUCLEOTIDE SEQUENCE [LARGE SCALE GENOMIC DNA]</scope>
    <source>
        <strain evidence="2 3">CL_MEX2019</strain>
        <tissue evidence="2">Muscle</tissue>
    </source>
</reference>
<feature type="region of interest" description="Disordered" evidence="1">
    <location>
        <begin position="1"/>
        <end position="127"/>
    </location>
</feature>
<proteinExistence type="predicted"/>
<evidence type="ECO:0000313" key="2">
    <source>
        <dbReference type="EMBL" id="MED6282022.1"/>
    </source>
</evidence>
<protein>
    <submittedName>
        <fullName evidence="2">Uncharacterized protein</fullName>
    </submittedName>
</protein>
<feature type="compositionally biased region" description="Polar residues" evidence="1">
    <location>
        <begin position="47"/>
        <end position="62"/>
    </location>
</feature>
<comment type="caution">
    <text evidence="2">The sequence shown here is derived from an EMBL/GenBank/DDBJ whole genome shotgun (WGS) entry which is preliminary data.</text>
</comment>
<feature type="non-terminal residue" evidence="2">
    <location>
        <position position="1"/>
    </location>
</feature>
<keyword evidence="3" id="KW-1185">Reference proteome</keyword>
<sequence>HPAPDTKNHKYTSGTETPATGRECGREEMGPTFDGGPKLIPEREKPNTQPDTKTRTQSQIPHKNTHTQRKHTQQWTLYTHTYSILPDLGSDTPEGQPAPGPRRWSPSFQGGDRQTAPAPAQTSAGTA</sequence>
<feature type="compositionally biased region" description="Polar residues" evidence="1">
    <location>
        <begin position="73"/>
        <end position="82"/>
    </location>
</feature>
<dbReference type="Proteomes" id="UP001352852">
    <property type="component" value="Unassembled WGS sequence"/>
</dbReference>
<gene>
    <name evidence="2" type="ORF">CHARACLAT_027709</name>
</gene>
<accession>A0ABU7E4E6</accession>
<name>A0ABU7E4E6_9TELE</name>
<feature type="compositionally biased region" description="Basic residues" evidence="1">
    <location>
        <begin position="63"/>
        <end position="72"/>
    </location>
</feature>
<evidence type="ECO:0000256" key="1">
    <source>
        <dbReference type="SAM" id="MobiDB-lite"/>
    </source>
</evidence>
<dbReference type="EMBL" id="JAHUTJ010044536">
    <property type="protein sequence ID" value="MED6282022.1"/>
    <property type="molecule type" value="Genomic_DNA"/>
</dbReference>